<feature type="transmembrane region" description="Helical" evidence="7">
    <location>
        <begin position="170"/>
        <end position="190"/>
    </location>
</feature>
<accession>A0A4D6U7E9</accession>
<comment type="subcellular location">
    <subcellularLocation>
        <location evidence="1">Cell membrane</location>
        <topology evidence="1">Multi-pass membrane protein</topology>
    </subcellularLocation>
</comment>
<feature type="transmembrane region" description="Helical" evidence="7">
    <location>
        <begin position="111"/>
        <end position="134"/>
    </location>
</feature>
<evidence type="ECO:0000256" key="5">
    <source>
        <dbReference type="ARBA" id="ARBA00023136"/>
    </source>
</evidence>
<evidence type="ECO:0000256" key="6">
    <source>
        <dbReference type="ARBA" id="ARBA00049738"/>
    </source>
</evidence>
<keyword evidence="2" id="KW-1003">Cell membrane</keyword>
<feature type="transmembrane region" description="Helical" evidence="7">
    <location>
        <begin position="12"/>
        <end position="33"/>
    </location>
</feature>
<feature type="transmembrane region" description="Helical" evidence="7">
    <location>
        <begin position="80"/>
        <end position="105"/>
    </location>
</feature>
<evidence type="ECO:0000256" key="2">
    <source>
        <dbReference type="ARBA" id="ARBA00022475"/>
    </source>
</evidence>
<keyword evidence="4 7" id="KW-1133">Transmembrane helix</keyword>
<reference evidence="8" key="1">
    <citation type="journal article" date="2019" name="Front. Microbiol.">
        <title>O-Antigen Gene Clusters of Plesiomonas shigelloides Serogroups and Its Application in Development of a Molecular Serotyping Scheme.</title>
        <authorList>
            <person name="Xi D."/>
            <person name="Wang X."/>
            <person name="Ning K."/>
            <person name="Liu Q."/>
            <person name="Jing F."/>
            <person name="Guo X."/>
            <person name="Cao B."/>
        </authorList>
    </citation>
    <scope>NUCLEOTIDE SEQUENCE</scope>
    <source>
        <strain evidence="8">O23H1a1c</strain>
    </source>
</reference>
<feature type="transmembrane region" description="Helical" evidence="7">
    <location>
        <begin position="256"/>
        <end position="275"/>
    </location>
</feature>
<dbReference type="EMBL" id="MK551182">
    <property type="protein sequence ID" value="QCH03169.1"/>
    <property type="molecule type" value="Genomic_DNA"/>
</dbReference>
<dbReference type="AlphaFoldDB" id="A0A4D6U7E9"/>
<feature type="transmembrane region" description="Helical" evidence="7">
    <location>
        <begin position="287"/>
        <end position="306"/>
    </location>
</feature>
<keyword evidence="5 7" id="KW-0472">Membrane</keyword>
<dbReference type="RefSeq" id="WP_178090858.1">
    <property type="nucleotide sequence ID" value="NZ_WEKG01000069.1"/>
</dbReference>
<evidence type="ECO:0000313" key="8">
    <source>
        <dbReference type="EMBL" id="QCH03169.1"/>
    </source>
</evidence>
<feature type="transmembrane region" description="Helical" evidence="7">
    <location>
        <begin position="385"/>
        <end position="402"/>
    </location>
</feature>
<organism evidence="8">
    <name type="scientific">Plesiomonas shigelloides</name>
    <name type="common">Aeromonas shigelloides</name>
    <dbReference type="NCBI Taxonomy" id="703"/>
    <lineage>
        <taxon>Bacteria</taxon>
        <taxon>Pseudomonadati</taxon>
        <taxon>Pseudomonadota</taxon>
        <taxon>Gammaproteobacteria</taxon>
        <taxon>Enterobacterales</taxon>
        <taxon>Enterobacteriaceae</taxon>
        <taxon>Plesiomonas</taxon>
    </lineage>
</organism>
<dbReference type="PANTHER" id="PTHR30250:SF11">
    <property type="entry name" value="O-ANTIGEN TRANSPORTER-RELATED"/>
    <property type="match status" value="1"/>
</dbReference>
<feature type="transmembrane region" description="Helical" evidence="7">
    <location>
        <begin position="141"/>
        <end position="164"/>
    </location>
</feature>
<dbReference type="InterPro" id="IPR050833">
    <property type="entry name" value="Poly_Biosynth_Transport"/>
</dbReference>
<dbReference type="GO" id="GO:0005886">
    <property type="term" value="C:plasma membrane"/>
    <property type="evidence" value="ECO:0007669"/>
    <property type="project" value="UniProtKB-SubCell"/>
</dbReference>
<evidence type="ECO:0000256" key="7">
    <source>
        <dbReference type="SAM" id="Phobius"/>
    </source>
</evidence>
<sequence length="406" mass="46891">MEHIRINIVILIFERTIQLLGALFIASLISRGLDTNEFGNWQLTLSYLAIFSAFSIFCASEVIVPRFVRHQDSSVIGRIVFNVFVARLVTTVLCYLIIVGFVFYIDSSKYNFVFAVLCFSVVINESISSFGAFLTAQKKSYYLSLARVLSFSIKVSLIYSLYFFSNITPFKLAIVWITEASILGCVIFILYKKTINKVIFPVNVKYIRLLLSRSMIFGVGLGFFILFRKLDKLFVSYYFTGFDLGVYAASSQLLEVVYQLIIVMAAVLAPIIIYDEKALKLIVENKYKIIFWYSILSIMACYLVYLSFPFIYDMLFPVSYHEGKKYFLIVMWFFPLFLVDNLVVLYIIQKLSLSFYVKKWVLTCVFFILSFVLLVKSMGVFATPISIILSILFTFLITLFYLRKVK</sequence>
<proteinExistence type="predicted"/>
<evidence type="ECO:0000256" key="4">
    <source>
        <dbReference type="ARBA" id="ARBA00022989"/>
    </source>
</evidence>
<protein>
    <recommendedName>
        <fullName evidence="6">Putative O-antigen transporter</fullName>
    </recommendedName>
</protein>
<gene>
    <name evidence="8" type="primary">wzx</name>
</gene>
<evidence type="ECO:0000256" key="1">
    <source>
        <dbReference type="ARBA" id="ARBA00004651"/>
    </source>
</evidence>
<keyword evidence="3 7" id="KW-0812">Transmembrane</keyword>
<feature type="transmembrane region" description="Helical" evidence="7">
    <location>
        <begin position="210"/>
        <end position="227"/>
    </location>
</feature>
<feature type="transmembrane region" description="Helical" evidence="7">
    <location>
        <begin position="326"/>
        <end position="348"/>
    </location>
</feature>
<name>A0A4D6U7E9_PLESH</name>
<feature type="transmembrane region" description="Helical" evidence="7">
    <location>
        <begin position="360"/>
        <end position="379"/>
    </location>
</feature>
<feature type="transmembrane region" description="Helical" evidence="7">
    <location>
        <begin position="45"/>
        <end position="68"/>
    </location>
</feature>
<dbReference type="PANTHER" id="PTHR30250">
    <property type="entry name" value="PST FAMILY PREDICTED COLANIC ACID TRANSPORTER"/>
    <property type="match status" value="1"/>
</dbReference>
<evidence type="ECO:0000256" key="3">
    <source>
        <dbReference type="ARBA" id="ARBA00022692"/>
    </source>
</evidence>